<gene>
    <name evidence="7" type="ORF">ETSY2_39670</name>
</gene>
<dbReference type="InterPro" id="IPR036388">
    <property type="entry name" value="WH-like_DNA-bd_sf"/>
</dbReference>
<organism evidence="7 8">
    <name type="scientific">Candidatus Entotheonella gemina</name>
    <dbReference type="NCBI Taxonomy" id="1429439"/>
    <lineage>
        <taxon>Bacteria</taxon>
        <taxon>Pseudomonadati</taxon>
        <taxon>Nitrospinota/Tectimicrobiota group</taxon>
        <taxon>Candidatus Tectimicrobiota</taxon>
        <taxon>Candidatus Entotheonellia</taxon>
        <taxon>Candidatus Entotheonellales</taxon>
        <taxon>Candidatus Entotheonellaceae</taxon>
        <taxon>Candidatus Entotheonella</taxon>
    </lineage>
</organism>
<evidence type="ECO:0000256" key="5">
    <source>
        <dbReference type="ARBA" id="ARBA00023163"/>
    </source>
</evidence>
<dbReference type="HOGENOM" id="CLU_017584_0_0_7"/>
<dbReference type="Proteomes" id="UP000019140">
    <property type="component" value="Unassembled WGS sequence"/>
</dbReference>
<dbReference type="CDD" id="cd00609">
    <property type="entry name" value="AAT_like"/>
    <property type="match status" value="1"/>
</dbReference>
<dbReference type="CDD" id="cd07377">
    <property type="entry name" value="WHTH_GntR"/>
    <property type="match status" value="1"/>
</dbReference>
<comment type="similarity">
    <text evidence="1">In the C-terminal section; belongs to the class-I pyridoxal-phosphate-dependent aminotransferase family.</text>
</comment>
<keyword evidence="4" id="KW-0238">DNA-binding</keyword>
<accession>W4LQF6</accession>
<reference evidence="7 8" key="1">
    <citation type="journal article" date="2014" name="Nature">
        <title>An environmental bacterial taxon with a large and distinct metabolic repertoire.</title>
        <authorList>
            <person name="Wilson M.C."/>
            <person name="Mori T."/>
            <person name="Ruckert C."/>
            <person name="Uria A.R."/>
            <person name="Helf M.J."/>
            <person name="Takada K."/>
            <person name="Gernert C."/>
            <person name="Steffens U.A."/>
            <person name="Heycke N."/>
            <person name="Schmitt S."/>
            <person name="Rinke C."/>
            <person name="Helfrich E.J."/>
            <person name="Brachmann A.O."/>
            <person name="Gurgui C."/>
            <person name="Wakimoto T."/>
            <person name="Kracht M."/>
            <person name="Crusemann M."/>
            <person name="Hentschel U."/>
            <person name="Abe I."/>
            <person name="Matsunaga S."/>
            <person name="Kalinowski J."/>
            <person name="Takeyama H."/>
            <person name="Piel J."/>
        </authorList>
    </citation>
    <scope>NUCLEOTIDE SEQUENCE [LARGE SCALE GENOMIC DNA]</scope>
    <source>
        <strain evidence="8">TSY2</strain>
    </source>
</reference>
<evidence type="ECO:0000256" key="1">
    <source>
        <dbReference type="ARBA" id="ARBA00005384"/>
    </source>
</evidence>
<dbReference type="GO" id="GO:0003677">
    <property type="term" value="F:DNA binding"/>
    <property type="evidence" value="ECO:0007669"/>
    <property type="project" value="UniProtKB-KW"/>
</dbReference>
<evidence type="ECO:0000256" key="4">
    <source>
        <dbReference type="ARBA" id="ARBA00023125"/>
    </source>
</evidence>
<dbReference type="EMBL" id="AZHX01001763">
    <property type="protein sequence ID" value="ETX00110.1"/>
    <property type="molecule type" value="Genomic_DNA"/>
</dbReference>
<feature type="non-terminal residue" evidence="7">
    <location>
        <position position="377"/>
    </location>
</feature>
<dbReference type="AlphaFoldDB" id="W4LQF6"/>
<keyword evidence="2" id="KW-0663">Pyridoxal phosphate</keyword>
<keyword evidence="3" id="KW-0805">Transcription regulation</keyword>
<dbReference type="Gene3D" id="3.40.640.10">
    <property type="entry name" value="Type I PLP-dependent aspartate aminotransferase-like (Major domain)"/>
    <property type="match status" value="1"/>
</dbReference>
<evidence type="ECO:0000256" key="3">
    <source>
        <dbReference type="ARBA" id="ARBA00023015"/>
    </source>
</evidence>
<dbReference type="InterPro" id="IPR004839">
    <property type="entry name" value="Aminotransferase_I/II_large"/>
</dbReference>
<sequence length="377" mass="41672">MHVTPIDPAHGKSLYEQVADRVQGLIAEGTLQPGDRLPSVRKLHEQLSVSISTVLEAYRVLEDRGLIQARPQSGYYVRHTALIEPEEPESSAPDTVDNSLAYQVMQAMRDPKVVQLGAAVPHTDLLPLATLNRLIGHVLRYKSAEAHADSVPPGSEALRHEVARRLMDAGCSVTPDQIVITNGAFEAVYLSLRAVTRPGDTVAIESPTYFDFFEAFELLHLNALELPANPQDGVSLTHLEQALQAQQITACLLVPNFSNPLGSCMSDAKKKQLAAMLARYEVPLIEDDVFGDLHFKGARPKAVKAFDRQDNILYCSSVSKTVSPGLRIGWAVARRYQSQVERFKWVINQTTAMTPQLALAAFLVNGGYDRHLRHLRR</sequence>
<protein>
    <submittedName>
        <fullName evidence="7">GntR family transcriptional regulator</fullName>
    </submittedName>
</protein>
<dbReference type="InterPro" id="IPR015424">
    <property type="entry name" value="PyrdxlP-dep_Trfase"/>
</dbReference>
<dbReference type="PANTHER" id="PTHR46577:SF2">
    <property type="entry name" value="TRANSCRIPTIONAL REGULATORY PROTEIN"/>
    <property type="match status" value="1"/>
</dbReference>
<dbReference type="GO" id="GO:0003700">
    <property type="term" value="F:DNA-binding transcription factor activity"/>
    <property type="evidence" value="ECO:0007669"/>
    <property type="project" value="InterPro"/>
</dbReference>
<comment type="caution">
    <text evidence="7">The sequence shown here is derived from an EMBL/GenBank/DDBJ whole genome shotgun (WGS) entry which is preliminary data.</text>
</comment>
<dbReference type="GO" id="GO:0030170">
    <property type="term" value="F:pyridoxal phosphate binding"/>
    <property type="evidence" value="ECO:0007669"/>
    <property type="project" value="InterPro"/>
</dbReference>
<dbReference type="InterPro" id="IPR000524">
    <property type="entry name" value="Tscrpt_reg_HTH_GntR"/>
</dbReference>
<evidence type="ECO:0000313" key="7">
    <source>
        <dbReference type="EMBL" id="ETX00110.1"/>
    </source>
</evidence>
<dbReference type="Gene3D" id="1.10.10.10">
    <property type="entry name" value="Winged helix-like DNA-binding domain superfamily/Winged helix DNA-binding domain"/>
    <property type="match status" value="1"/>
</dbReference>
<proteinExistence type="inferred from homology"/>
<dbReference type="InterPro" id="IPR015421">
    <property type="entry name" value="PyrdxlP-dep_Trfase_major"/>
</dbReference>
<evidence type="ECO:0000259" key="6">
    <source>
        <dbReference type="PROSITE" id="PS50949"/>
    </source>
</evidence>
<dbReference type="Pfam" id="PF00155">
    <property type="entry name" value="Aminotran_1_2"/>
    <property type="match status" value="1"/>
</dbReference>
<dbReference type="InterPro" id="IPR036390">
    <property type="entry name" value="WH_DNA-bd_sf"/>
</dbReference>
<dbReference type="PROSITE" id="PS50949">
    <property type="entry name" value="HTH_GNTR"/>
    <property type="match status" value="1"/>
</dbReference>
<evidence type="ECO:0000256" key="2">
    <source>
        <dbReference type="ARBA" id="ARBA00022898"/>
    </source>
</evidence>
<keyword evidence="5" id="KW-0804">Transcription</keyword>
<feature type="domain" description="HTH gntR-type" evidence="6">
    <location>
        <begin position="12"/>
        <end position="80"/>
    </location>
</feature>
<name>W4LQF6_9BACT</name>
<dbReference type="Pfam" id="PF00392">
    <property type="entry name" value="GntR"/>
    <property type="match status" value="1"/>
</dbReference>
<evidence type="ECO:0000313" key="8">
    <source>
        <dbReference type="Proteomes" id="UP000019140"/>
    </source>
</evidence>
<dbReference type="SUPFAM" id="SSF46785">
    <property type="entry name" value="Winged helix' DNA-binding domain"/>
    <property type="match status" value="1"/>
</dbReference>
<dbReference type="PANTHER" id="PTHR46577">
    <property type="entry name" value="HTH-TYPE TRANSCRIPTIONAL REGULATORY PROTEIN GABR"/>
    <property type="match status" value="1"/>
</dbReference>
<keyword evidence="8" id="KW-1185">Reference proteome</keyword>
<dbReference type="InterPro" id="IPR051446">
    <property type="entry name" value="HTH_trans_reg/aminotransferase"/>
</dbReference>
<dbReference type="SUPFAM" id="SSF53383">
    <property type="entry name" value="PLP-dependent transferases"/>
    <property type="match status" value="1"/>
</dbReference>
<dbReference type="SMART" id="SM00345">
    <property type="entry name" value="HTH_GNTR"/>
    <property type="match status" value="1"/>
</dbReference>